<dbReference type="SMART" id="SM00382">
    <property type="entry name" value="AAA"/>
    <property type="match status" value="2"/>
</dbReference>
<dbReference type="CDD" id="cd03221">
    <property type="entry name" value="ABCF_EF-3"/>
    <property type="match status" value="2"/>
</dbReference>
<evidence type="ECO:0000259" key="4">
    <source>
        <dbReference type="PROSITE" id="PS50893"/>
    </source>
</evidence>
<keyword evidence="2 5" id="KW-0067">ATP-binding</keyword>
<dbReference type="InterPro" id="IPR017871">
    <property type="entry name" value="ABC_transporter-like_CS"/>
</dbReference>
<dbReference type="PROSITE" id="PS50893">
    <property type="entry name" value="ABC_TRANSPORTER_2"/>
    <property type="match status" value="2"/>
</dbReference>
<gene>
    <name evidence="5" type="ORF">GF1_17200</name>
</gene>
<evidence type="ECO:0000313" key="5">
    <source>
        <dbReference type="EMBL" id="BCO09344.1"/>
    </source>
</evidence>
<dbReference type="PANTHER" id="PTHR42855">
    <property type="entry name" value="ABC TRANSPORTER ATP-BINDING SUBUNIT"/>
    <property type="match status" value="1"/>
</dbReference>
<organism evidence="5 6">
    <name type="scientific">Desulfolithobacter dissulfuricans</name>
    <dbReference type="NCBI Taxonomy" id="2795293"/>
    <lineage>
        <taxon>Bacteria</taxon>
        <taxon>Pseudomonadati</taxon>
        <taxon>Thermodesulfobacteriota</taxon>
        <taxon>Desulfobulbia</taxon>
        <taxon>Desulfobulbales</taxon>
        <taxon>Desulfobulbaceae</taxon>
        <taxon>Desulfolithobacter</taxon>
    </lineage>
</organism>
<dbReference type="AlphaFoldDB" id="A0A915U0R1"/>
<accession>A0A915U0R1</accession>
<name>A0A915U0R1_9BACT</name>
<evidence type="ECO:0000256" key="3">
    <source>
        <dbReference type="SAM" id="Coils"/>
    </source>
</evidence>
<reference evidence="5" key="1">
    <citation type="submission" date="2020-12" db="EMBL/GenBank/DDBJ databases">
        <title>Desulfobium dissulfuricans gen. nov., sp. nov., a novel mesophilic, sulfate-reducing bacterium isolated from a deep-sea hydrothermal vent.</title>
        <authorList>
            <person name="Hashimoto Y."/>
            <person name="Tame A."/>
            <person name="Sawayama S."/>
            <person name="Miyazaki J."/>
            <person name="Takai K."/>
            <person name="Nakagawa S."/>
        </authorList>
    </citation>
    <scope>NUCLEOTIDE SEQUENCE</scope>
    <source>
        <strain evidence="5">GF1</strain>
    </source>
</reference>
<dbReference type="InterPro" id="IPR037118">
    <property type="entry name" value="Val-tRNA_synth_C_sf"/>
</dbReference>
<feature type="domain" description="ABC transporter" evidence="4">
    <location>
        <begin position="14"/>
        <end position="238"/>
    </location>
</feature>
<dbReference type="Gene3D" id="3.40.50.300">
    <property type="entry name" value="P-loop containing nucleotide triphosphate hydrolases"/>
    <property type="match status" value="2"/>
</dbReference>
<feature type="coiled-coil region" evidence="3">
    <location>
        <begin position="560"/>
        <end position="620"/>
    </location>
</feature>
<dbReference type="PROSITE" id="PS00211">
    <property type="entry name" value="ABC_TRANSPORTER_1"/>
    <property type="match status" value="2"/>
</dbReference>
<dbReference type="Pfam" id="PF16326">
    <property type="entry name" value="ABC_tran_CTD"/>
    <property type="match status" value="1"/>
</dbReference>
<dbReference type="SUPFAM" id="SSF52540">
    <property type="entry name" value="P-loop containing nucleoside triphosphate hydrolases"/>
    <property type="match status" value="2"/>
</dbReference>
<feature type="domain" description="ABC transporter" evidence="4">
    <location>
        <begin position="307"/>
        <end position="529"/>
    </location>
</feature>
<dbReference type="Proteomes" id="UP001063350">
    <property type="component" value="Chromosome"/>
</dbReference>
<protein>
    <submittedName>
        <fullName evidence="5">Multidrug ABC transporter ATP-binding protein</fullName>
    </submittedName>
</protein>
<dbReference type="Gene3D" id="1.10.287.380">
    <property type="entry name" value="Valyl-tRNA synthetase, C-terminal domain"/>
    <property type="match status" value="1"/>
</dbReference>
<evidence type="ECO:0000313" key="6">
    <source>
        <dbReference type="Proteomes" id="UP001063350"/>
    </source>
</evidence>
<dbReference type="Pfam" id="PF00005">
    <property type="entry name" value="ABC_tran"/>
    <property type="match status" value="2"/>
</dbReference>
<dbReference type="PANTHER" id="PTHR42855:SF1">
    <property type="entry name" value="ABC TRANSPORTER DOMAIN-CONTAINING PROTEIN"/>
    <property type="match status" value="1"/>
</dbReference>
<keyword evidence="6" id="KW-1185">Reference proteome</keyword>
<dbReference type="GO" id="GO:0016887">
    <property type="term" value="F:ATP hydrolysis activity"/>
    <property type="evidence" value="ECO:0007669"/>
    <property type="project" value="InterPro"/>
</dbReference>
<dbReference type="InterPro" id="IPR051309">
    <property type="entry name" value="ABCF_ATPase"/>
</dbReference>
<keyword evidence="1" id="KW-0547">Nucleotide-binding</keyword>
<evidence type="ECO:0000256" key="1">
    <source>
        <dbReference type="ARBA" id="ARBA00022741"/>
    </source>
</evidence>
<dbReference type="GO" id="GO:0005524">
    <property type="term" value="F:ATP binding"/>
    <property type="evidence" value="ECO:0007669"/>
    <property type="project" value="UniProtKB-KW"/>
</dbReference>
<dbReference type="InterPro" id="IPR003439">
    <property type="entry name" value="ABC_transporter-like_ATP-bd"/>
</dbReference>
<keyword evidence="3" id="KW-0175">Coiled coil</keyword>
<dbReference type="GO" id="GO:0003677">
    <property type="term" value="F:DNA binding"/>
    <property type="evidence" value="ECO:0007669"/>
    <property type="project" value="InterPro"/>
</dbReference>
<dbReference type="InterPro" id="IPR003593">
    <property type="entry name" value="AAA+_ATPase"/>
</dbReference>
<evidence type="ECO:0000256" key="2">
    <source>
        <dbReference type="ARBA" id="ARBA00022840"/>
    </source>
</evidence>
<sequence length="623" mass="70419">MATVDPGRIMSQLLSCQDITKAFGIQTLFTGVSLGIHSGDRIGLIGPNGAGKSTLLKILCGLESPDSGRIFVKKHVRVSYLPQSDIFAEDRSVADNLYDALKDLDLDETEQYNRVHTLLSLGEFRDTDQPVQLLSGGWRKRLAICRALVVHPDVLVMDEPTNHLDIQGILWLEKMLQARLPESPVAWIMVSHDRRFLENTVNRVIELSAVYPGGSFQVNGRYSDFVLKRETFLDQQQAREERLANKVRRETEWLRRGPKARTTKARYRIDEAHRLQEELGRVRTRNRMTDNVEIAFDATGRKTKKLLVARKISKSYGDNTLFCDLDLTLSPGTRIGLLGPNGCGKSTLMQILAAAGKDSGPRPDSGEIRVADGVQIVSFDQKREQLDQTLTLKRALAPDGDSVIYQGRSLHVVSWAKKFLFNTDQLETPVSRLSGGEQARILIANLMRTPADILLLDEPTNDLDIPSLDVLEESLQEFGGAVVLVTHDRFLLERLCDRLLGFDPRGTTGWFADCDQWLRHLSGGEKSRTAAARTDKYAGRETKARKKKPGKLSYMDQREYDQMEEKIMTAETEQEKLRLQMEDPVTASDPALAAECWEKLQRIEEEISRLYARWEELEEKRQG</sequence>
<proteinExistence type="predicted"/>
<dbReference type="InterPro" id="IPR032524">
    <property type="entry name" value="ABC_tran_C"/>
</dbReference>
<dbReference type="KEGG" id="ddu:GF1_17200"/>
<dbReference type="InterPro" id="IPR027417">
    <property type="entry name" value="P-loop_NTPase"/>
</dbReference>
<dbReference type="EMBL" id="AP024233">
    <property type="protein sequence ID" value="BCO09344.1"/>
    <property type="molecule type" value="Genomic_DNA"/>
</dbReference>